<protein>
    <submittedName>
        <fullName evidence="1">Uncharacterized protein</fullName>
    </submittedName>
</protein>
<comment type="caution">
    <text evidence="1">The sequence shown here is derived from an EMBL/GenBank/DDBJ whole genome shotgun (WGS) entry which is preliminary data.</text>
</comment>
<reference evidence="1 2" key="1">
    <citation type="submission" date="2021-06" db="EMBL/GenBank/DDBJ databases">
        <title>Bacterium isolated from marine sediment.</title>
        <authorList>
            <person name="Zhu K.-L."/>
            <person name="Du Z.-J."/>
            <person name="Liang Q.-Y."/>
        </authorList>
    </citation>
    <scope>NUCLEOTIDE SEQUENCE [LARGE SCALE GENOMIC DNA]</scope>
    <source>
        <strain evidence="1 2">A346</strain>
    </source>
</reference>
<sequence>MLFDWGKEGSAATQQHAIIAVQDAIEVIKATSDHNVMLEELKRIRAYVGFSRLPGCDWGNATIAQLETYEAQALQAVKNINVSIIGY</sequence>
<evidence type="ECO:0000313" key="1">
    <source>
        <dbReference type="EMBL" id="MBV0934146.1"/>
    </source>
</evidence>
<evidence type="ECO:0000313" key="2">
    <source>
        <dbReference type="Proteomes" id="UP000755551"/>
    </source>
</evidence>
<organism evidence="1 2">
    <name type="scientific">Marinobacterium weihaiense</name>
    <dbReference type="NCBI Taxonomy" id="2851016"/>
    <lineage>
        <taxon>Bacteria</taxon>
        <taxon>Pseudomonadati</taxon>
        <taxon>Pseudomonadota</taxon>
        <taxon>Gammaproteobacteria</taxon>
        <taxon>Oceanospirillales</taxon>
        <taxon>Oceanospirillaceae</taxon>
        <taxon>Marinobacterium</taxon>
    </lineage>
</organism>
<proteinExistence type="predicted"/>
<dbReference type="Proteomes" id="UP000755551">
    <property type="component" value="Unassembled WGS sequence"/>
</dbReference>
<name>A0ABS6MCW4_9GAMM</name>
<accession>A0ABS6MCW4</accession>
<dbReference type="EMBL" id="JAHQZT010000017">
    <property type="protein sequence ID" value="MBV0934146.1"/>
    <property type="molecule type" value="Genomic_DNA"/>
</dbReference>
<dbReference type="RefSeq" id="WP_217335554.1">
    <property type="nucleotide sequence ID" value="NZ_JAHQZT010000017.1"/>
</dbReference>
<keyword evidence="2" id="KW-1185">Reference proteome</keyword>
<gene>
    <name evidence="1" type="ORF">KTN04_12435</name>
</gene>